<evidence type="ECO:0000313" key="2">
    <source>
        <dbReference type="Proteomes" id="UP000008070"/>
    </source>
</evidence>
<evidence type="ECO:0000313" key="1">
    <source>
        <dbReference type="EMBL" id="CAX22077.1"/>
    </source>
</evidence>
<proteinExistence type="predicted"/>
<sequence length="201" mass="21279">MSSVDRSIHAFPTPEAVARLWASHGAEAVIGRYWYLNNSERSRLNRLGRATLGLESRVVSRPRATTPEQEAAAIEAAFAVGSMHGIEVAAGIRKNGVRDYCAARGLSDTPRISSELQGRLTRDSKDAARGDAAAAARIAARRRHAEQVYAVCLAALALVPDQPAAGRPRLPEPSPELAAALAGFDASAVAAVFPSLTERTA</sequence>
<dbReference type="KEGG" id="mdi:METDI0418"/>
<dbReference type="RefSeq" id="WP_012779208.1">
    <property type="nucleotide sequence ID" value="NC_012988.1"/>
</dbReference>
<dbReference type="EMBL" id="FP103042">
    <property type="protein sequence ID" value="CAX22077.1"/>
    <property type="molecule type" value="Genomic_DNA"/>
</dbReference>
<name>C7C9B1_METED</name>
<protein>
    <submittedName>
        <fullName evidence="1">Uncharacterized protein</fullName>
    </submittedName>
</protein>
<accession>C7C9B1</accession>
<organism evidence="1 2">
    <name type="scientific">Methylorubrum extorquens (strain DSM 6343 / CIP 106787 / DM4)</name>
    <name type="common">Methylobacterium extorquens</name>
    <dbReference type="NCBI Taxonomy" id="661410"/>
    <lineage>
        <taxon>Bacteria</taxon>
        <taxon>Pseudomonadati</taxon>
        <taxon>Pseudomonadota</taxon>
        <taxon>Alphaproteobacteria</taxon>
        <taxon>Hyphomicrobiales</taxon>
        <taxon>Methylobacteriaceae</taxon>
        <taxon>Methylorubrum</taxon>
    </lineage>
</organism>
<dbReference type="HOGENOM" id="CLU_1364893_0_0_5"/>
<dbReference type="Proteomes" id="UP000008070">
    <property type="component" value="Chromosome"/>
</dbReference>
<dbReference type="AlphaFoldDB" id="C7C9B1"/>
<reference evidence="2" key="1">
    <citation type="journal article" date="2009" name="PLoS ONE">
        <title>Methylobacterium genome sequences: a reference blueprint to investigate microbial metabolism of C1 compounds from natural and industrial sources.</title>
        <authorList>
            <person name="Vuilleumier S."/>
            <person name="Chistoserdova L."/>
            <person name="Lee M.-C."/>
            <person name="Bringel F."/>
            <person name="Lajus A."/>
            <person name="Zhou Y."/>
            <person name="Gourion B."/>
            <person name="Barbe V."/>
            <person name="Chang J."/>
            <person name="Cruveiller S."/>
            <person name="Dossat C."/>
            <person name="Gillett W."/>
            <person name="Gruffaz C."/>
            <person name="Haugen E."/>
            <person name="Hourcade E."/>
            <person name="Levy R."/>
            <person name="Mangenot S."/>
            <person name="Muller E."/>
            <person name="Nadalig T."/>
            <person name="Pagni M."/>
            <person name="Penny C."/>
            <person name="Peyraud R."/>
            <person name="Robinson D.G."/>
            <person name="Roche D."/>
            <person name="Rouy Z."/>
            <person name="Saenampechek C."/>
            <person name="Salvignol G."/>
            <person name="Vallenet D."/>
            <person name="Wu Z."/>
            <person name="Marx C.J."/>
            <person name="Vorholt J.A."/>
            <person name="Olson M.V."/>
            <person name="Kaul R."/>
            <person name="Weissenbach J."/>
            <person name="Medigue C."/>
            <person name="Lidstrom M.E."/>
        </authorList>
    </citation>
    <scope>NUCLEOTIDE SEQUENCE [LARGE SCALE GENOMIC DNA]</scope>
    <source>
        <strain evidence="2">DSM 6343 / CIP 106787 / DM4</strain>
    </source>
</reference>
<dbReference type="GeneID" id="72987743"/>
<gene>
    <name evidence="1" type="ORF">METD_I0418</name>
</gene>